<evidence type="ECO:0000259" key="2">
    <source>
        <dbReference type="PROSITE" id="PS50043"/>
    </source>
</evidence>
<dbReference type="InterPro" id="IPR016032">
    <property type="entry name" value="Sig_transdc_resp-reg_C-effctor"/>
</dbReference>
<name>N0CPD0_STRMI</name>
<dbReference type="SUPFAM" id="SSF46894">
    <property type="entry name" value="C-terminal effector domain of the bipartite response regulators"/>
    <property type="match status" value="1"/>
</dbReference>
<dbReference type="EMBL" id="CP005080">
    <property type="protein sequence ID" value="AGK75448.1"/>
    <property type="molecule type" value="Genomic_DNA"/>
</dbReference>
<feature type="compositionally biased region" description="Polar residues" evidence="1">
    <location>
        <begin position="339"/>
        <end position="351"/>
    </location>
</feature>
<reference evidence="3 4" key="1">
    <citation type="submission" date="2013-04" db="EMBL/GenBank/DDBJ databases">
        <title>Complete genome sequence of Streptomyces fulvissimus.</title>
        <authorList>
            <person name="Myronovskyi M."/>
            <person name="Tokovenko B."/>
            <person name="Manderscheid N."/>
            <person name="Petzke L."/>
            <person name="Luzhetskyy A."/>
        </authorList>
    </citation>
    <scope>NUCLEOTIDE SEQUENCE [LARGE SCALE GENOMIC DNA]</scope>
    <source>
        <strain evidence="3 4">DSM 40593</strain>
    </source>
</reference>
<accession>N0CPD0</accession>
<feature type="domain" description="HTH luxR-type" evidence="2">
    <location>
        <begin position="258"/>
        <end position="323"/>
    </location>
</feature>
<sequence>MSQPLGLDDLTHAVYRFALGRPGCSPEDLFSGLGAPRDDIRRSVDRLLELSLLRPLGGTLVPAKPSLALRTLLQQRQAEIMSKQQEFADIKDAVEQLAEEYEVAQPSTSHSGWERLESQAAVLARMERLAGRATVGCMSLLPAETVEEEALLARRPLDQHMLERGLSVWNIHLESVYNDRAALGYARWLARDGGRVGTVPTLPMWLVVYDRTTALVPIDPRNPAAGAVQVSGAGFLTGLVALFERLCETMRPLDSLCGGAAQDRPTPMEKEILRLMSQGLTDDAVRKKLGVGLRTARRMIADLMERLDARSRFEAGANAVDRGWLRPCACADDRPLPSRETQPSGSATGTAGSPRIVSRV</sequence>
<dbReference type="RefSeq" id="WP_015606834.1">
    <property type="nucleotide sequence ID" value="NC_021177.1"/>
</dbReference>
<dbReference type="GO" id="GO:0006355">
    <property type="term" value="P:regulation of DNA-templated transcription"/>
    <property type="evidence" value="ECO:0007669"/>
    <property type="project" value="InterPro"/>
</dbReference>
<dbReference type="GO" id="GO:0003677">
    <property type="term" value="F:DNA binding"/>
    <property type="evidence" value="ECO:0007669"/>
    <property type="project" value="InterPro"/>
</dbReference>
<evidence type="ECO:0000313" key="4">
    <source>
        <dbReference type="Proteomes" id="UP000013304"/>
    </source>
</evidence>
<gene>
    <name evidence="3" type="ORF">SFUL_464</name>
</gene>
<evidence type="ECO:0000256" key="1">
    <source>
        <dbReference type="SAM" id="MobiDB-lite"/>
    </source>
</evidence>
<dbReference type="PROSITE" id="PS50043">
    <property type="entry name" value="HTH_LUXR_2"/>
    <property type="match status" value="1"/>
</dbReference>
<dbReference type="HOGENOM" id="CLU_056943_2_0_11"/>
<dbReference type="eggNOG" id="COG2197">
    <property type="taxonomic scope" value="Bacteria"/>
</dbReference>
<feature type="region of interest" description="Disordered" evidence="1">
    <location>
        <begin position="335"/>
        <end position="360"/>
    </location>
</feature>
<organism evidence="3 4">
    <name type="scientific">Streptomyces microflavus DSM 40593</name>
    <dbReference type="NCBI Taxonomy" id="1303692"/>
    <lineage>
        <taxon>Bacteria</taxon>
        <taxon>Bacillati</taxon>
        <taxon>Actinomycetota</taxon>
        <taxon>Actinomycetes</taxon>
        <taxon>Kitasatosporales</taxon>
        <taxon>Streptomycetaceae</taxon>
        <taxon>Streptomyces</taxon>
    </lineage>
</organism>
<proteinExistence type="predicted"/>
<dbReference type="InterPro" id="IPR000792">
    <property type="entry name" value="Tscrpt_reg_LuxR_C"/>
</dbReference>
<dbReference type="PATRIC" id="fig|1303692.3.peg.475"/>
<evidence type="ECO:0000313" key="3">
    <source>
        <dbReference type="EMBL" id="AGK75448.1"/>
    </source>
</evidence>
<dbReference type="SMART" id="SM00421">
    <property type="entry name" value="HTH_LUXR"/>
    <property type="match status" value="1"/>
</dbReference>
<protein>
    <submittedName>
        <fullName evidence="3">Regulatory protein, LuxR</fullName>
    </submittedName>
</protein>
<dbReference type="Proteomes" id="UP000013304">
    <property type="component" value="Chromosome"/>
</dbReference>
<dbReference type="KEGG" id="sfi:SFUL_464"/>
<dbReference type="InterPro" id="IPR036388">
    <property type="entry name" value="WH-like_DNA-bd_sf"/>
</dbReference>
<dbReference type="AlphaFoldDB" id="N0CPD0"/>
<dbReference type="Gene3D" id="1.10.10.10">
    <property type="entry name" value="Winged helix-like DNA-binding domain superfamily/Winged helix DNA-binding domain"/>
    <property type="match status" value="1"/>
</dbReference>